<sequence length="328" mass="33369">MSNTLISNNHGDAKAGELSALFDGQLGPDEARFALKRLGQDAGWGEACGRWQLAGDVLRGDGVAPAPSGFADRVMAAVEREQEHAVLTDLRTPRRPVRNQPRWLGGALAASVAIAALFVARPMLDGEDPAADAPTGRELASTAGAAASVDSAAPLIAGTGTGSEITAPDEGATLQTGATAAALAASALASGSRDVSRRGERRQPSVARAVSNSRPAASPDASLAVLARPAPGQSKPVPATADAARVRPFTPDAIASRPWPRAAVPGFPANAGMTVGFSGGNEAGVPISFYPFEPATLRIDPVSGAVEREPLPTSHLLPEPSAGTAIRH</sequence>
<dbReference type="PANTHER" id="PTHR38104:SF1">
    <property type="entry name" value="ANTI-SIGMA-E FACTOR RSEA"/>
    <property type="match status" value="1"/>
</dbReference>
<dbReference type="Proteomes" id="UP000593932">
    <property type="component" value="Chromosome"/>
</dbReference>
<name>A0A7S6UJL1_9GAMM</name>
<reference evidence="4 5" key="1">
    <citation type="submission" date="2020-10" db="EMBL/GenBank/DDBJ databases">
        <title>complete genome sequencing of Lysobacter sp. H23M41.</title>
        <authorList>
            <person name="Bae J.-W."/>
            <person name="Lee S.-Y."/>
        </authorList>
    </citation>
    <scope>NUCLEOTIDE SEQUENCE [LARGE SCALE GENOMIC DNA]</scope>
    <source>
        <strain evidence="4 5">H23M41</strain>
    </source>
</reference>
<evidence type="ECO:0000313" key="5">
    <source>
        <dbReference type="Proteomes" id="UP000593932"/>
    </source>
</evidence>
<dbReference type="Pfam" id="PF03872">
    <property type="entry name" value="RseA_N"/>
    <property type="match status" value="1"/>
</dbReference>
<dbReference type="Gene3D" id="1.10.10.880">
    <property type="entry name" value="Anti sigma-E protein RseA, N-terminal domain"/>
    <property type="match status" value="1"/>
</dbReference>
<keyword evidence="2" id="KW-0812">Transmembrane</keyword>
<feature type="transmembrane region" description="Helical" evidence="2">
    <location>
        <begin position="103"/>
        <end position="124"/>
    </location>
</feature>
<dbReference type="InterPro" id="IPR036147">
    <property type="entry name" value="Anti-sigma_E_RseA_N_sf"/>
</dbReference>
<dbReference type="PANTHER" id="PTHR38104">
    <property type="match status" value="1"/>
</dbReference>
<evidence type="ECO:0000259" key="3">
    <source>
        <dbReference type="Pfam" id="PF03872"/>
    </source>
</evidence>
<proteinExistence type="predicted"/>
<dbReference type="RefSeq" id="WP_194033998.1">
    <property type="nucleotide sequence ID" value="NZ_CP063657.1"/>
</dbReference>
<feature type="domain" description="Anti sigma-E protein RseA N-terminal" evidence="3">
    <location>
        <begin position="17"/>
        <end position="90"/>
    </location>
</feature>
<evidence type="ECO:0000256" key="2">
    <source>
        <dbReference type="SAM" id="Phobius"/>
    </source>
</evidence>
<dbReference type="InterPro" id="IPR052383">
    <property type="entry name" value="Anti-sigma-E_RseA-like"/>
</dbReference>
<feature type="region of interest" description="Disordered" evidence="1">
    <location>
        <begin position="189"/>
        <end position="221"/>
    </location>
</feature>
<keyword evidence="2" id="KW-1133">Transmembrane helix</keyword>
<dbReference type="EMBL" id="CP063657">
    <property type="protein sequence ID" value="QOW21420.1"/>
    <property type="molecule type" value="Genomic_DNA"/>
</dbReference>
<dbReference type="InterPro" id="IPR005572">
    <property type="entry name" value="Anti-sigma_E_RseA_N"/>
</dbReference>
<protein>
    <recommendedName>
        <fullName evidence="3">Anti sigma-E protein RseA N-terminal domain-containing protein</fullName>
    </recommendedName>
</protein>
<evidence type="ECO:0000313" key="4">
    <source>
        <dbReference type="EMBL" id="QOW21420.1"/>
    </source>
</evidence>
<keyword evidence="5" id="KW-1185">Reference proteome</keyword>
<gene>
    <name evidence="4" type="ORF">INQ42_09115</name>
</gene>
<dbReference type="CDD" id="cd16328">
    <property type="entry name" value="RseA_N"/>
    <property type="match status" value="1"/>
</dbReference>
<feature type="compositionally biased region" description="Basic and acidic residues" evidence="1">
    <location>
        <begin position="194"/>
        <end position="203"/>
    </location>
</feature>
<dbReference type="SUPFAM" id="SSF89069">
    <property type="entry name" value="N-terminal, cytoplasmic domain of anti-sigmaE factor RseA"/>
    <property type="match status" value="1"/>
</dbReference>
<accession>A0A7S6UJL1</accession>
<organism evidence="4 5">
    <name type="scientific">Novilysobacter avium</name>
    <dbReference type="NCBI Taxonomy" id="2781023"/>
    <lineage>
        <taxon>Bacteria</taxon>
        <taxon>Pseudomonadati</taxon>
        <taxon>Pseudomonadota</taxon>
        <taxon>Gammaproteobacteria</taxon>
        <taxon>Lysobacterales</taxon>
        <taxon>Lysobacteraceae</taxon>
        <taxon>Novilysobacter</taxon>
    </lineage>
</organism>
<keyword evidence="2" id="KW-0472">Membrane</keyword>
<evidence type="ECO:0000256" key="1">
    <source>
        <dbReference type="SAM" id="MobiDB-lite"/>
    </source>
</evidence>